<sequence>MPSHRHLTAPIDRQILIAYEKLKNNSDRQAHSNLCQMILATPPPNRDLNCHEEDSDDENFEIKGIEKNGMDFETVFEMYSKLHRGANSKEEQSIKMTQEMHKYDEVRKIANSLVLLAFANEESKLEDLKVTIGYGKVKFRLKMDGGKENTCESKEKTGEKKEKTSESKGKTSENKEKICEYWRGIGGTWTWYQEVVTDENGTRLICDVRFVKDQKYQDLAASEFLSIFKHPTTKQDRISFNTLEVDYEEYNGWDPKAYPFDAFFEKLDLKKPFLKVSKFIMKTYRKKSAEPQHLLRMLNFLDPEGLQESEESKKSKKSKAKKNSEESEESGIDRIVLKLWNGSHLETGDEPKLDFTEVAKTKTFEKARKLFAEHSQFQFKDSMSKLMTFGYVALEQLSQEEFDKFLEIANNKPVCNVMAIKFQHKSCEIQIWGSNSISNDPNDKKSGQNLSTLTLNFSEAKYKVTYGKRDWGLLPGYDSTELGLDDFARTHKWTPEEVKSEIGSDLFATVAAARSPIHLIYSKK</sequence>
<dbReference type="Proteomes" id="UP000230233">
    <property type="component" value="Chromosome IV"/>
</dbReference>
<feature type="region of interest" description="Disordered" evidence="1">
    <location>
        <begin position="147"/>
        <end position="170"/>
    </location>
</feature>
<gene>
    <name evidence="2" type="primary">Cnig_chr_IV.g12509</name>
    <name evidence="2" type="ORF">B9Z55_012509</name>
</gene>
<accession>A0A2G5TY38</accession>
<feature type="region of interest" description="Disordered" evidence="1">
    <location>
        <begin position="306"/>
        <end position="329"/>
    </location>
</feature>
<reference evidence="3" key="1">
    <citation type="submission" date="2017-10" db="EMBL/GenBank/DDBJ databases">
        <title>Rapid genome shrinkage in a self-fertile nematode reveals novel sperm competition proteins.</title>
        <authorList>
            <person name="Yin D."/>
            <person name="Schwarz E.M."/>
            <person name="Thomas C.G."/>
            <person name="Felde R.L."/>
            <person name="Korf I.F."/>
            <person name="Cutter A.D."/>
            <person name="Schartner C.M."/>
            <person name="Ralston E.J."/>
            <person name="Meyer B.J."/>
            <person name="Haag E.S."/>
        </authorList>
    </citation>
    <scope>NUCLEOTIDE SEQUENCE [LARGE SCALE GENOMIC DNA]</scope>
    <source>
        <strain evidence="3">JU1422</strain>
    </source>
</reference>
<proteinExistence type="predicted"/>
<organism evidence="2 3">
    <name type="scientific">Caenorhabditis nigoni</name>
    <dbReference type="NCBI Taxonomy" id="1611254"/>
    <lineage>
        <taxon>Eukaryota</taxon>
        <taxon>Metazoa</taxon>
        <taxon>Ecdysozoa</taxon>
        <taxon>Nematoda</taxon>
        <taxon>Chromadorea</taxon>
        <taxon>Rhabditida</taxon>
        <taxon>Rhabditina</taxon>
        <taxon>Rhabditomorpha</taxon>
        <taxon>Rhabditoidea</taxon>
        <taxon>Rhabditidae</taxon>
        <taxon>Peloderinae</taxon>
        <taxon>Caenorhabditis</taxon>
    </lineage>
</organism>
<dbReference type="EMBL" id="PDUG01000004">
    <property type="protein sequence ID" value="PIC32011.1"/>
    <property type="molecule type" value="Genomic_DNA"/>
</dbReference>
<dbReference type="AlphaFoldDB" id="A0A2G5TY38"/>
<comment type="caution">
    <text evidence="2">The sequence shown here is derived from an EMBL/GenBank/DDBJ whole genome shotgun (WGS) entry which is preliminary data.</text>
</comment>
<evidence type="ECO:0000313" key="2">
    <source>
        <dbReference type="EMBL" id="PIC32011.1"/>
    </source>
</evidence>
<protein>
    <submittedName>
        <fullName evidence="2">Uncharacterized protein</fullName>
    </submittedName>
</protein>
<keyword evidence="3" id="KW-1185">Reference proteome</keyword>
<evidence type="ECO:0000256" key="1">
    <source>
        <dbReference type="SAM" id="MobiDB-lite"/>
    </source>
</evidence>
<evidence type="ECO:0000313" key="3">
    <source>
        <dbReference type="Proteomes" id="UP000230233"/>
    </source>
</evidence>
<name>A0A2G5TY38_9PELO</name>